<dbReference type="OrthoDB" id="6637251at2"/>
<dbReference type="Proteomes" id="UP000045840">
    <property type="component" value="Unassembled WGS sequence"/>
</dbReference>
<evidence type="ECO:0008006" key="6">
    <source>
        <dbReference type="Google" id="ProtNLM"/>
    </source>
</evidence>
<organism evidence="2 5">
    <name type="scientific">Yersinia pekkanenii</name>
    <dbReference type="NCBI Taxonomy" id="1288385"/>
    <lineage>
        <taxon>Bacteria</taxon>
        <taxon>Pseudomonadati</taxon>
        <taxon>Pseudomonadota</taxon>
        <taxon>Gammaproteobacteria</taxon>
        <taxon>Enterobacterales</taxon>
        <taxon>Yersiniaceae</taxon>
        <taxon>Yersinia</taxon>
    </lineage>
</organism>
<evidence type="ECO:0000313" key="2">
    <source>
        <dbReference type="EMBL" id="CNI09426.1"/>
    </source>
</evidence>
<evidence type="ECO:0000313" key="5">
    <source>
        <dbReference type="Proteomes" id="UP000045840"/>
    </source>
</evidence>
<feature type="transmembrane region" description="Helical" evidence="1">
    <location>
        <begin position="352"/>
        <end position="375"/>
    </location>
</feature>
<feature type="transmembrane region" description="Helical" evidence="1">
    <location>
        <begin position="282"/>
        <end position="299"/>
    </location>
</feature>
<evidence type="ECO:0000313" key="3">
    <source>
        <dbReference type="EMBL" id="CRY68008.1"/>
    </source>
</evidence>
<dbReference type="RefSeq" id="WP_049614001.1">
    <property type="nucleotide sequence ID" value="NZ_CAWMMU010000016.1"/>
</dbReference>
<name>A0A0T9QFR1_9GAMM</name>
<proteinExistence type="predicted"/>
<protein>
    <recommendedName>
        <fullName evidence="6">Glycosyltransferase RgtA/B/C/D-like domain-containing protein</fullName>
    </recommendedName>
</protein>
<sequence>MFGIISLFISFFGYASFMSLSLRRRWSEVLFYYISFSITFLYCFALFGHLKIGVISLCVLGVVLFIYQVYKGGFSLNYKEAAYIASFSIPFILLAILVRSGFIFTGWDEFSFWGSSVKLIHAEDSIYTESTPLSAFKNYPPAQQLWQYNILFFNEWSDRLVVVSHGIFILSCLAFSATRLNFTNKFTSLILFLSLIPLIYILGYDLSTIYVDQLIAVYFAATIILAMSAKDRIDFIFLCIAASNLIIIKQIGLVFSLFVVCLYFICKIFSDGVNFSNIKRNMLYTMFLFVVSLVTYKSWSLYVSSINYPSNTKIPSINEFNTSPLKEKVAGTLSEFYVRFFDTPFIHSSISYFRISMFETMIGLFVISIIVSFLYKKPERYKITTINLGMFIFGIAYIAFLLLCYISFFTEYESLKLASFERYSSTFILAWSIFIIAQIGVLVSTGEKLKPLIIPTIILISMTVASPESYKKQSSGIYPNKSKMSILSDINKATDLIKLNISNGERAYIIDQNTNGYTAVAFNYYMLPYKPFSWCWSLGEKYSNADKWTCDKTLHDVLKGVSYLYVYNPDKQFWDRNSKFFYDIYPDGGKGVYHVEWSGDGSLKIKTI</sequence>
<feature type="transmembrane region" description="Helical" evidence="1">
    <location>
        <begin position="186"/>
        <end position="203"/>
    </location>
</feature>
<reference evidence="5" key="3">
    <citation type="submission" date="2015-03" db="EMBL/GenBank/DDBJ databases">
        <authorList>
            <consortium name="Pathogen Informatics"/>
        </authorList>
    </citation>
    <scope>NUCLEOTIDE SEQUENCE [LARGE SCALE GENOMIC DNA]</scope>
    <source>
        <strain evidence="5">A125KOH2</strain>
    </source>
</reference>
<dbReference type="STRING" id="1288385.ERS137968_03106"/>
<feature type="transmembrane region" description="Helical" evidence="1">
    <location>
        <begin position="53"/>
        <end position="70"/>
    </location>
</feature>
<gene>
    <name evidence="2" type="ORF">ERS008529_03050</name>
    <name evidence="3" type="ORF">ERS137968_03106</name>
</gene>
<feature type="transmembrane region" description="Helical" evidence="1">
    <location>
        <begin position="82"/>
        <end position="104"/>
    </location>
</feature>
<reference evidence="2" key="2">
    <citation type="submission" date="2015-03" db="EMBL/GenBank/DDBJ databases">
        <authorList>
            <person name="Murphy D."/>
        </authorList>
    </citation>
    <scope>NUCLEOTIDE SEQUENCE [LARGE SCALE GENOMIC DNA]</scope>
    <source>
        <strain evidence="2">A125KOH2</strain>
    </source>
</reference>
<evidence type="ECO:0000256" key="1">
    <source>
        <dbReference type="SAM" id="Phobius"/>
    </source>
</evidence>
<reference evidence="3 4" key="1">
    <citation type="submission" date="2015-03" db="EMBL/GenBank/DDBJ databases">
        <authorList>
            <consortium name="Pathogen Informatics"/>
            <person name="Murphy D."/>
        </authorList>
    </citation>
    <scope>NUCLEOTIDE SEQUENCE [LARGE SCALE GENOMIC DNA]</scope>
    <source>
        <strain evidence="4">type strain: CIP110230</strain>
        <strain evidence="3">Type strain: CIP110230</strain>
    </source>
</reference>
<keyword evidence="1" id="KW-1133">Transmembrane helix</keyword>
<dbReference type="EMBL" id="CQAZ01000028">
    <property type="protein sequence ID" value="CNI09426.1"/>
    <property type="molecule type" value="Genomic_DNA"/>
</dbReference>
<feature type="transmembrane region" description="Helical" evidence="1">
    <location>
        <begin position="6"/>
        <end position="22"/>
    </location>
</feature>
<dbReference type="Proteomes" id="UP000044625">
    <property type="component" value="Unassembled WGS sequence"/>
</dbReference>
<accession>A0A0T9QFR1</accession>
<keyword evidence="1" id="KW-0472">Membrane</keyword>
<dbReference type="AlphaFoldDB" id="A0A0T9QFR1"/>
<keyword evidence="4" id="KW-1185">Reference proteome</keyword>
<evidence type="ECO:0000313" key="4">
    <source>
        <dbReference type="Proteomes" id="UP000044625"/>
    </source>
</evidence>
<keyword evidence="1" id="KW-0812">Transmembrane</keyword>
<feature type="transmembrane region" description="Helical" evidence="1">
    <location>
        <begin position="428"/>
        <end position="445"/>
    </location>
</feature>
<feature type="transmembrane region" description="Helical" evidence="1">
    <location>
        <begin position="387"/>
        <end position="408"/>
    </location>
</feature>
<feature type="transmembrane region" description="Helical" evidence="1">
    <location>
        <begin position="254"/>
        <end position="270"/>
    </location>
</feature>
<dbReference type="EMBL" id="CWJL01000016">
    <property type="protein sequence ID" value="CRY68008.1"/>
    <property type="molecule type" value="Genomic_DNA"/>
</dbReference>
<feature type="transmembrane region" description="Helical" evidence="1">
    <location>
        <begin position="29"/>
        <end position="47"/>
    </location>
</feature>
<feature type="transmembrane region" description="Helical" evidence="1">
    <location>
        <begin position="160"/>
        <end position="177"/>
    </location>
</feature>